<dbReference type="GO" id="GO:0006289">
    <property type="term" value="P:nucleotide-excision repair"/>
    <property type="evidence" value="ECO:0007669"/>
    <property type="project" value="TreeGrafter"/>
</dbReference>
<dbReference type="Proteomes" id="UP000248044">
    <property type="component" value="Chromosome"/>
</dbReference>
<dbReference type="OrthoDB" id="42053at2157"/>
<organism evidence="6 7">
    <name type="scientific">Acidianus brierleyi</name>
    <dbReference type="NCBI Taxonomy" id="41673"/>
    <lineage>
        <taxon>Archaea</taxon>
        <taxon>Thermoproteota</taxon>
        <taxon>Thermoprotei</taxon>
        <taxon>Sulfolobales</taxon>
        <taxon>Sulfolobaceae</taxon>
        <taxon>Acidianus</taxon>
    </lineage>
</organism>
<dbReference type="PROSITE" id="PS51194">
    <property type="entry name" value="HELICASE_CTER"/>
    <property type="match status" value="1"/>
</dbReference>
<dbReference type="RefSeq" id="WP_110271307.1">
    <property type="nucleotide sequence ID" value="NZ_CP029289.2"/>
</dbReference>
<feature type="coiled-coil region" evidence="3">
    <location>
        <begin position="818"/>
        <end position="845"/>
    </location>
</feature>
<keyword evidence="3" id="KW-0175">Coiled coil</keyword>
<sequence length="960" mass="110857">MAVKIPTEDEIRLYQAILKYEVDKFKKNKDFATTFLDANELNNIISNLNLNNGNQLLTGLINNKMIINLCGKYRTAHMALLAKAAHVRAYKNDSPYALEYDIELKEEPFPDFEAHSFNEILKIIQDKLDRDGVSKNDVILIMKIIKRILNEYDPKIKSISSYQLYIIEQILSTDYKYIPLVAPTASGKTLAFTLPGLVYLLESVIRGEEPINIVFVYPRKALAKDQIFRLLKYVSIINDELKKYNKMVTIALEDGDTPKAYEIRNGDAYRGLKCVKCGGDLIYNNRIIECKKCGHKYDYLIATREDIHKEYSNILVTNLWILYRRLLNRETVQSFKNIRYIVFDEIHAYDGIYTQHLKFILRLLESLKNLTKKDYIDKIIFSSATIPDYKNFLTKIACCENENCIPEILSLEDYYKNQHLGNKKERIILYEFLFPNIERGVETLTEDVTQLALTWLKEYNRKGILFADSVSGVDTLYKYFWNTILGGRQGREIRDHLCYKDPKNLCCKDEYYWPFLAAYSKICGDDDELRNFAENMKNGIDEHYSLLSPEKRSEIEESFKKDKTKLLLFSTSTLELGIDIGDVALVIQHKLPLSKESFIQRIGRAGRNENSYRIATGILTLQSTPYASLYIYNDDLRNTLTNLNSKLRFITINSMNIEITLQHIFSYILLKWAVNGISTCVGDVNKYDECKDIARQLISQSINALASEDTTKELKKQLCLDLSDEDLKRTLKDTLTQLNNDMEIIINNENNDMEISQKIDEYINNTLNSISEAANFIEEQNTDELKIFDKKEIIYILNKSFEIVKEIQDSLYSGTASNNSLKSLIQNLNIKLKNLENFNKKLDNIKISNSSNNLLDMINEKEKSDLLSNIQSSVEKALKNTGDLVKIINVALDKGYEKYLRLIGFISSFNKTLITQSNYVDVFSLLDKIFANYVFFSLLMLPPSPNINLLVDVDESDNDE</sequence>
<dbReference type="AlphaFoldDB" id="A0A2U9IHC6"/>
<dbReference type="EMBL" id="CP029289">
    <property type="protein sequence ID" value="AWR95429.1"/>
    <property type="molecule type" value="Genomic_DNA"/>
</dbReference>
<dbReference type="Pfam" id="PF00271">
    <property type="entry name" value="Helicase_C"/>
    <property type="match status" value="1"/>
</dbReference>
<keyword evidence="6" id="KW-0378">Hydrolase</keyword>
<dbReference type="GO" id="GO:0005524">
    <property type="term" value="F:ATP binding"/>
    <property type="evidence" value="ECO:0007669"/>
    <property type="project" value="UniProtKB-KW"/>
</dbReference>
<evidence type="ECO:0000313" key="7">
    <source>
        <dbReference type="Proteomes" id="UP000248044"/>
    </source>
</evidence>
<keyword evidence="2" id="KW-0067">ATP-binding</keyword>
<dbReference type="InterPro" id="IPR001650">
    <property type="entry name" value="Helicase_C-like"/>
</dbReference>
<protein>
    <submittedName>
        <fullName evidence="6">Helicase</fullName>
    </submittedName>
</protein>
<dbReference type="SMART" id="SM00487">
    <property type="entry name" value="DEXDc"/>
    <property type="match status" value="1"/>
</dbReference>
<dbReference type="GO" id="GO:0043138">
    <property type="term" value="F:3'-5' DNA helicase activity"/>
    <property type="evidence" value="ECO:0007669"/>
    <property type="project" value="TreeGrafter"/>
</dbReference>
<dbReference type="PROSITE" id="PS51192">
    <property type="entry name" value="HELICASE_ATP_BIND_1"/>
    <property type="match status" value="1"/>
</dbReference>
<dbReference type="GO" id="GO:0036297">
    <property type="term" value="P:interstrand cross-link repair"/>
    <property type="evidence" value="ECO:0007669"/>
    <property type="project" value="TreeGrafter"/>
</dbReference>
<evidence type="ECO:0000259" key="4">
    <source>
        <dbReference type="PROSITE" id="PS51192"/>
    </source>
</evidence>
<feature type="domain" description="Helicase C-terminal" evidence="5">
    <location>
        <begin position="447"/>
        <end position="665"/>
    </location>
</feature>
<evidence type="ECO:0000256" key="2">
    <source>
        <dbReference type="ARBA" id="ARBA00022840"/>
    </source>
</evidence>
<dbReference type="KEGG" id="abri:DFR85_13340"/>
<name>A0A2U9IHC6_9CREN</name>
<dbReference type="Gene3D" id="3.40.50.300">
    <property type="entry name" value="P-loop containing nucleotide triphosphate hydrolases"/>
    <property type="match status" value="2"/>
</dbReference>
<keyword evidence="6" id="KW-0347">Helicase</keyword>
<proteinExistence type="predicted"/>
<keyword evidence="1" id="KW-0547">Nucleotide-binding</keyword>
<dbReference type="InterPro" id="IPR014001">
    <property type="entry name" value="Helicase_ATP-bd"/>
</dbReference>
<dbReference type="Pfam" id="PF00270">
    <property type="entry name" value="DEAD"/>
    <property type="match status" value="2"/>
</dbReference>
<evidence type="ECO:0000313" key="6">
    <source>
        <dbReference type="EMBL" id="AWR95429.1"/>
    </source>
</evidence>
<dbReference type="SUPFAM" id="SSF52540">
    <property type="entry name" value="P-loop containing nucleoside triphosphate hydrolases"/>
    <property type="match status" value="1"/>
</dbReference>
<evidence type="ECO:0000256" key="3">
    <source>
        <dbReference type="SAM" id="Coils"/>
    </source>
</evidence>
<dbReference type="GeneID" id="36833158"/>
<keyword evidence="7" id="KW-1185">Reference proteome</keyword>
<dbReference type="GO" id="GO:0003676">
    <property type="term" value="F:nucleic acid binding"/>
    <property type="evidence" value="ECO:0007669"/>
    <property type="project" value="InterPro"/>
</dbReference>
<dbReference type="SMART" id="SM00490">
    <property type="entry name" value="HELICc"/>
    <property type="match status" value="1"/>
</dbReference>
<reference evidence="6 7" key="1">
    <citation type="submission" date="2018-05" db="EMBL/GenBank/DDBJ databases">
        <title>Complete Genome Sequences of Extremely Thermoacidophilic, Metal-Mobilizing Type-Strain Members of the Archaeal Family Sulfolobaceae: Acidianus brierleyi DSM-1651T, Acidianus sulfidivorans DSM-18786T, Metallosphaera hakonensis DSM-7519T, and Metallosphaera prunae DSM-10039T.</title>
        <authorList>
            <person name="Counts J.A."/>
            <person name="Kelly R.M."/>
        </authorList>
    </citation>
    <scope>NUCLEOTIDE SEQUENCE [LARGE SCALE GENOMIC DNA]</scope>
    <source>
        <strain evidence="6 7">DSM 1651</strain>
    </source>
</reference>
<accession>A0A2U9IHC6</accession>
<evidence type="ECO:0000259" key="5">
    <source>
        <dbReference type="PROSITE" id="PS51194"/>
    </source>
</evidence>
<evidence type="ECO:0000256" key="1">
    <source>
        <dbReference type="ARBA" id="ARBA00022741"/>
    </source>
</evidence>
<dbReference type="PANTHER" id="PTHR47957">
    <property type="entry name" value="ATP-DEPENDENT HELICASE HRQ1"/>
    <property type="match status" value="1"/>
</dbReference>
<feature type="domain" description="Helicase ATP-binding" evidence="4">
    <location>
        <begin position="169"/>
        <end position="404"/>
    </location>
</feature>
<gene>
    <name evidence="6" type="ORF">DFR85_13340</name>
</gene>
<dbReference type="PANTHER" id="PTHR47957:SF3">
    <property type="entry name" value="ATP-DEPENDENT HELICASE HRQ1"/>
    <property type="match status" value="1"/>
</dbReference>
<dbReference type="InterPro" id="IPR027417">
    <property type="entry name" value="P-loop_NTPase"/>
</dbReference>
<dbReference type="InterPro" id="IPR011545">
    <property type="entry name" value="DEAD/DEAH_box_helicase_dom"/>
</dbReference>